<proteinExistence type="predicted"/>
<dbReference type="EMBL" id="JBBKZV010000005">
    <property type="protein sequence ID" value="MEJ8822525.1"/>
    <property type="molecule type" value="Genomic_DNA"/>
</dbReference>
<accession>A0ABU8VY27</accession>
<dbReference type="RefSeq" id="WP_340363572.1">
    <property type="nucleotide sequence ID" value="NZ_JBBKZV010000005.1"/>
</dbReference>
<dbReference type="Proteomes" id="UP001363010">
    <property type="component" value="Unassembled WGS sequence"/>
</dbReference>
<gene>
    <name evidence="2" type="ORF">WKW80_10810</name>
</gene>
<protein>
    <submittedName>
        <fullName evidence="2">Uncharacterized protein</fullName>
    </submittedName>
</protein>
<keyword evidence="1" id="KW-1133">Transmembrane helix</keyword>
<comment type="caution">
    <text evidence="2">The sequence shown here is derived from an EMBL/GenBank/DDBJ whole genome shotgun (WGS) entry which is preliminary data.</text>
</comment>
<evidence type="ECO:0000313" key="2">
    <source>
        <dbReference type="EMBL" id="MEJ8822525.1"/>
    </source>
</evidence>
<reference evidence="2 3" key="1">
    <citation type="submission" date="2024-03" db="EMBL/GenBank/DDBJ databases">
        <title>Novel species of the genus Variovorax.</title>
        <authorList>
            <person name="Liu Q."/>
            <person name="Xin Y.-H."/>
        </authorList>
    </citation>
    <scope>NUCLEOTIDE SEQUENCE [LARGE SCALE GENOMIC DNA]</scope>
    <source>
        <strain evidence="2 3">KACC 18501</strain>
    </source>
</reference>
<organism evidence="2 3">
    <name type="scientific">Variovorax humicola</name>
    <dbReference type="NCBI Taxonomy" id="1769758"/>
    <lineage>
        <taxon>Bacteria</taxon>
        <taxon>Pseudomonadati</taxon>
        <taxon>Pseudomonadota</taxon>
        <taxon>Betaproteobacteria</taxon>
        <taxon>Burkholderiales</taxon>
        <taxon>Comamonadaceae</taxon>
        <taxon>Variovorax</taxon>
    </lineage>
</organism>
<keyword evidence="1" id="KW-0472">Membrane</keyword>
<keyword evidence="3" id="KW-1185">Reference proteome</keyword>
<evidence type="ECO:0000313" key="3">
    <source>
        <dbReference type="Proteomes" id="UP001363010"/>
    </source>
</evidence>
<keyword evidence="1" id="KW-0812">Transmembrane</keyword>
<feature type="transmembrane region" description="Helical" evidence="1">
    <location>
        <begin position="54"/>
        <end position="73"/>
    </location>
</feature>
<feature type="transmembrane region" description="Helical" evidence="1">
    <location>
        <begin position="24"/>
        <end position="42"/>
    </location>
</feature>
<name>A0ABU8VY27_9BURK</name>
<sequence length="195" mass="21279">MQTKVVTEPDTIKCMATIQTRRKLIVIVLLWTAAGGALMRQFSAQGSMLRDIGTLLMLLWLPIVGNIIAWLVARMRRSPAPGSETFGAPDTFKPHALVEITLRAAKLPSEDAPLAVGEHRCALVVGNDGFSARWFVRPGESVRRGKTHSLQIEFLAPALALQKLQPPAAFRMLEGGAFIGDGQIRQLLSLEAMPD</sequence>
<evidence type="ECO:0000256" key="1">
    <source>
        <dbReference type="SAM" id="Phobius"/>
    </source>
</evidence>